<feature type="transmembrane region" description="Helical" evidence="7">
    <location>
        <begin position="309"/>
        <end position="330"/>
    </location>
</feature>
<dbReference type="InterPro" id="IPR011701">
    <property type="entry name" value="MFS"/>
</dbReference>
<dbReference type="Proteomes" id="UP000293638">
    <property type="component" value="Unassembled WGS sequence"/>
</dbReference>
<proteinExistence type="predicted"/>
<keyword evidence="4 7" id="KW-0812">Transmembrane</keyword>
<feature type="transmembrane region" description="Helical" evidence="7">
    <location>
        <begin position="62"/>
        <end position="79"/>
    </location>
</feature>
<evidence type="ECO:0000256" key="6">
    <source>
        <dbReference type="ARBA" id="ARBA00023136"/>
    </source>
</evidence>
<dbReference type="InterPro" id="IPR020846">
    <property type="entry name" value="MFS_dom"/>
</dbReference>
<feature type="transmembrane region" description="Helical" evidence="7">
    <location>
        <begin position="231"/>
        <end position="251"/>
    </location>
</feature>
<gene>
    <name evidence="9" type="ORF">EV189_3582</name>
</gene>
<evidence type="ECO:0000256" key="7">
    <source>
        <dbReference type="SAM" id="Phobius"/>
    </source>
</evidence>
<feature type="transmembrane region" description="Helical" evidence="7">
    <location>
        <begin position="408"/>
        <end position="425"/>
    </location>
</feature>
<feature type="transmembrane region" description="Helical" evidence="7">
    <location>
        <begin position="276"/>
        <end position="297"/>
    </location>
</feature>
<dbReference type="AlphaFoldDB" id="A0A4Q7NAX3"/>
<evidence type="ECO:0000256" key="2">
    <source>
        <dbReference type="ARBA" id="ARBA00022448"/>
    </source>
</evidence>
<dbReference type="PANTHER" id="PTHR42718:SF47">
    <property type="entry name" value="METHYL VIOLOGEN RESISTANCE PROTEIN SMVA"/>
    <property type="match status" value="1"/>
</dbReference>
<accession>A0A4Q7NAX3</accession>
<feature type="transmembrane region" description="Helical" evidence="7">
    <location>
        <begin position="86"/>
        <end position="105"/>
    </location>
</feature>
<dbReference type="Gene3D" id="1.20.1720.10">
    <property type="entry name" value="Multidrug resistance protein D"/>
    <property type="match status" value="1"/>
</dbReference>
<comment type="subcellular location">
    <subcellularLocation>
        <location evidence="1">Cell membrane</location>
        <topology evidence="1">Multi-pass membrane protein</topology>
    </subcellularLocation>
</comment>
<dbReference type="PROSITE" id="PS51318">
    <property type="entry name" value="TAT"/>
    <property type="match status" value="1"/>
</dbReference>
<name>A0A4Q7NAX3_9ACTN</name>
<keyword evidence="6 7" id="KW-0472">Membrane</keyword>
<reference evidence="9 10" key="1">
    <citation type="submission" date="2019-02" db="EMBL/GenBank/DDBJ databases">
        <title>Genomic Encyclopedia of Type Strains, Phase IV (KMG-IV): sequencing the most valuable type-strain genomes for metagenomic binning, comparative biology and taxonomic classification.</title>
        <authorList>
            <person name="Goeker M."/>
        </authorList>
    </citation>
    <scope>NUCLEOTIDE SEQUENCE [LARGE SCALE GENOMIC DNA]</scope>
    <source>
        <strain evidence="9 10">DSM 45622</strain>
    </source>
</reference>
<dbReference type="GO" id="GO:0005886">
    <property type="term" value="C:plasma membrane"/>
    <property type="evidence" value="ECO:0007669"/>
    <property type="project" value="UniProtKB-SubCell"/>
</dbReference>
<dbReference type="GO" id="GO:0022857">
    <property type="term" value="F:transmembrane transporter activity"/>
    <property type="evidence" value="ECO:0007669"/>
    <property type="project" value="InterPro"/>
</dbReference>
<dbReference type="RefSeq" id="WP_231116529.1">
    <property type="nucleotide sequence ID" value="NZ_SGXD01000005.1"/>
</dbReference>
<dbReference type="SUPFAM" id="SSF103473">
    <property type="entry name" value="MFS general substrate transporter"/>
    <property type="match status" value="1"/>
</dbReference>
<dbReference type="EMBL" id="SGXD01000005">
    <property type="protein sequence ID" value="RZS80102.1"/>
    <property type="molecule type" value="Genomic_DNA"/>
</dbReference>
<sequence>MILAPTLPAAPSRAGRPWLALAVLALPLLLVSMDVSVLYFAVPDIARDLHASATQQLWMLDVYGLVLAGLLLPMGALGDRVGRRRLLLCGAAGFGAASLAAAYAPSAAALVAARAVLGVAGATLMPSTLALVRQLFPDERDRARAIGIWSGVMTGGVALGPVISGVLLEHAWWGSVFLLSLPAMALLLVVGPVLLPESEPRRTPFDVPGAALSLLTVLSAVWAVKRAAADGVGTACLAAALLALTAGAALVQRLRTTRHPLVDPALLRAPAVRGPVLANALAMGALVGNGVLLTAYLQLVLGMSPLRAALWSLAPSLVVGAAAPLATVLAQRVGRRAVVATGLATGAAGFVLLALVGRHDLALLVVGAGVLASGLVAVAAVATEAVVGGVSAAEAGRVTALSETSSELGGALGIALLGSVAAAAYRHGLADRVPAPRPVGGLAGAVVAAAGLPGPRSRVLLEAARDAYVGGVHAASWGGAGALLVGAAGVALSGRAASRPPRAPRP</sequence>
<keyword evidence="2" id="KW-0813">Transport</keyword>
<feature type="transmembrane region" description="Helical" evidence="7">
    <location>
        <begin position="362"/>
        <end position="387"/>
    </location>
</feature>
<dbReference type="InterPro" id="IPR006311">
    <property type="entry name" value="TAT_signal"/>
</dbReference>
<feature type="transmembrane region" description="Helical" evidence="7">
    <location>
        <begin position="207"/>
        <end position="225"/>
    </location>
</feature>
<feature type="transmembrane region" description="Helical" evidence="7">
    <location>
        <begin position="172"/>
        <end position="195"/>
    </location>
</feature>
<feature type="transmembrane region" description="Helical" evidence="7">
    <location>
        <begin position="111"/>
        <end position="132"/>
    </location>
</feature>
<keyword evidence="10" id="KW-1185">Reference proteome</keyword>
<dbReference type="Pfam" id="PF07690">
    <property type="entry name" value="MFS_1"/>
    <property type="match status" value="2"/>
</dbReference>
<evidence type="ECO:0000256" key="3">
    <source>
        <dbReference type="ARBA" id="ARBA00022475"/>
    </source>
</evidence>
<evidence type="ECO:0000313" key="10">
    <source>
        <dbReference type="Proteomes" id="UP000293638"/>
    </source>
</evidence>
<evidence type="ECO:0000256" key="5">
    <source>
        <dbReference type="ARBA" id="ARBA00022989"/>
    </source>
</evidence>
<comment type="caution">
    <text evidence="9">The sequence shown here is derived from an EMBL/GenBank/DDBJ whole genome shotgun (WGS) entry which is preliminary data.</text>
</comment>
<organism evidence="9 10">
    <name type="scientific">Motilibacter rhizosphaerae</name>
    <dbReference type="NCBI Taxonomy" id="598652"/>
    <lineage>
        <taxon>Bacteria</taxon>
        <taxon>Bacillati</taxon>
        <taxon>Actinomycetota</taxon>
        <taxon>Actinomycetes</taxon>
        <taxon>Motilibacterales</taxon>
        <taxon>Motilibacteraceae</taxon>
        <taxon>Motilibacter</taxon>
    </lineage>
</organism>
<dbReference type="PANTHER" id="PTHR42718">
    <property type="entry name" value="MAJOR FACILITATOR SUPERFAMILY MULTIDRUG TRANSPORTER MFSC"/>
    <property type="match status" value="1"/>
</dbReference>
<evidence type="ECO:0000256" key="1">
    <source>
        <dbReference type="ARBA" id="ARBA00004651"/>
    </source>
</evidence>
<keyword evidence="3" id="KW-1003">Cell membrane</keyword>
<evidence type="ECO:0000256" key="4">
    <source>
        <dbReference type="ARBA" id="ARBA00022692"/>
    </source>
</evidence>
<protein>
    <submittedName>
        <fullName evidence="9">DHA2 family multidrug resistance protein-like MFS transporter</fullName>
    </submittedName>
</protein>
<feature type="transmembrane region" description="Helical" evidence="7">
    <location>
        <begin position="144"/>
        <end position="166"/>
    </location>
</feature>
<feature type="domain" description="Major facilitator superfamily (MFS) profile" evidence="8">
    <location>
        <begin position="20"/>
        <end position="458"/>
    </location>
</feature>
<evidence type="ECO:0000259" key="8">
    <source>
        <dbReference type="PROSITE" id="PS50850"/>
    </source>
</evidence>
<feature type="transmembrane region" description="Helical" evidence="7">
    <location>
        <begin position="337"/>
        <end position="356"/>
    </location>
</feature>
<feature type="transmembrane region" description="Helical" evidence="7">
    <location>
        <begin position="18"/>
        <end position="42"/>
    </location>
</feature>
<dbReference type="CDD" id="cd17321">
    <property type="entry name" value="MFS_MMR_MDR_like"/>
    <property type="match status" value="1"/>
</dbReference>
<evidence type="ECO:0000313" key="9">
    <source>
        <dbReference type="EMBL" id="RZS80102.1"/>
    </source>
</evidence>
<keyword evidence="5 7" id="KW-1133">Transmembrane helix</keyword>
<dbReference type="PROSITE" id="PS50850">
    <property type="entry name" value="MFS"/>
    <property type="match status" value="1"/>
</dbReference>
<feature type="transmembrane region" description="Helical" evidence="7">
    <location>
        <begin position="474"/>
        <end position="492"/>
    </location>
</feature>
<dbReference type="InterPro" id="IPR036259">
    <property type="entry name" value="MFS_trans_sf"/>
</dbReference>
<dbReference type="Gene3D" id="1.20.1250.20">
    <property type="entry name" value="MFS general substrate transporter like domains"/>
    <property type="match status" value="1"/>
</dbReference>